<proteinExistence type="inferred from homology"/>
<gene>
    <name evidence="3" type="ORF">WJU22_17585</name>
</gene>
<dbReference type="EC" id="1.-.-.-" evidence="3"/>
<protein>
    <submittedName>
        <fullName evidence="3">SDR family oxidoreductase</fullName>
        <ecNumber evidence="3">1.-.-.-</ecNumber>
    </submittedName>
</protein>
<dbReference type="RefSeq" id="WP_341839478.1">
    <property type="nucleotide sequence ID" value="NZ_CP149792.1"/>
</dbReference>
<evidence type="ECO:0000313" key="3">
    <source>
        <dbReference type="EMBL" id="WZN44710.1"/>
    </source>
</evidence>
<evidence type="ECO:0000256" key="2">
    <source>
        <dbReference type="RuleBase" id="RU000363"/>
    </source>
</evidence>
<organism evidence="3 4">
    <name type="scientific">Chitinophaga caseinilytica</name>
    <dbReference type="NCBI Taxonomy" id="2267521"/>
    <lineage>
        <taxon>Bacteria</taxon>
        <taxon>Pseudomonadati</taxon>
        <taxon>Bacteroidota</taxon>
        <taxon>Chitinophagia</taxon>
        <taxon>Chitinophagales</taxon>
        <taxon>Chitinophagaceae</taxon>
        <taxon>Chitinophaga</taxon>
    </lineage>
</organism>
<evidence type="ECO:0000313" key="4">
    <source>
        <dbReference type="Proteomes" id="UP001449657"/>
    </source>
</evidence>
<name>A0ABZ2YYF2_9BACT</name>
<reference evidence="3 4" key="1">
    <citation type="submission" date="2024-03" db="EMBL/GenBank/DDBJ databases">
        <title>Chitinophaga caseinilytica sp. nov., a casein hydrolysing bacterium isolated from forest soil.</title>
        <authorList>
            <person name="Lee D.S."/>
            <person name="Han D.M."/>
            <person name="Baek J.H."/>
            <person name="Choi D.G."/>
            <person name="Jeon J.H."/>
            <person name="Jeon C.O."/>
        </authorList>
    </citation>
    <scope>NUCLEOTIDE SEQUENCE [LARGE SCALE GENOMIC DNA]</scope>
    <source>
        <strain evidence="3 4">KACC 19118</strain>
    </source>
</reference>
<dbReference type="PRINTS" id="PR00081">
    <property type="entry name" value="GDHRDH"/>
</dbReference>
<dbReference type="PANTHER" id="PTHR42879">
    <property type="entry name" value="3-OXOACYL-(ACYL-CARRIER-PROTEIN) REDUCTASE"/>
    <property type="match status" value="1"/>
</dbReference>
<dbReference type="Pfam" id="PF00106">
    <property type="entry name" value="adh_short"/>
    <property type="match status" value="1"/>
</dbReference>
<keyword evidence="3" id="KW-0560">Oxidoreductase</keyword>
<dbReference type="InterPro" id="IPR050259">
    <property type="entry name" value="SDR"/>
</dbReference>
<dbReference type="PRINTS" id="PR00080">
    <property type="entry name" value="SDRFAMILY"/>
</dbReference>
<sequence length="264" mass="28817">MDLQLKGKTAFISGSTQGIGFAAARLLLQEGATVIINGRTEARVKEAVQKLKDLVPNCPVSGIAADFTKLDDVEQLMEKLPSIDILVNNAGIFEPKAFEDIPDEDWYRFFEVNVMSGVRLSRHFFPKMIANNWGRIIFISSESSIMIPSEMIHYGMTKTAQLAVSRGLAERTKNTGVTVNTILPGPTKSEGVVDFLAKLATEQGVTPEIAEKNFFRDMRPSSLLQRFADVSEIASMIAYIASPLSSATNGAAIRVEGGLVPTIY</sequence>
<dbReference type="CDD" id="cd05233">
    <property type="entry name" value="SDR_c"/>
    <property type="match status" value="1"/>
</dbReference>
<comment type="similarity">
    <text evidence="1 2">Belongs to the short-chain dehydrogenases/reductases (SDR) family.</text>
</comment>
<dbReference type="InterPro" id="IPR036291">
    <property type="entry name" value="NAD(P)-bd_dom_sf"/>
</dbReference>
<accession>A0ABZ2YYF2</accession>
<dbReference type="Proteomes" id="UP001449657">
    <property type="component" value="Chromosome"/>
</dbReference>
<dbReference type="GO" id="GO:0016491">
    <property type="term" value="F:oxidoreductase activity"/>
    <property type="evidence" value="ECO:0007669"/>
    <property type="project" value="UniProtKB-KW"/>
</dbReference>
<dbReference type="InterPro" id="IPR002347">
    <property type="entry name" value="SDR_fam"/>
</dbReference>
<dbReference type="Gene3D" id="3.40.50.720">
    <property type="entry name" value="NAD(P)-binding Rossmann-like Domain"/>
    <property type="match status" value="1"/>
</dbReference>
<evidence type="ECO:0000256" key="1">
    <source>
        <dbReference type="ARBA" id="ARBA00006484"/>
    </source>
</evidence>
<dbReference type="EMBL" id="CP150096">
    <property type="protein sequence ID" value="WZN44710.1"/>
    <property type="molecule type" value="Genomic_DNA"/>
</dbReference>
<dbReference type="PANTHER" id="PTHR42879:SF6">
    <property type="entry name" value="NADPH-DEPENDENT REDUCTASE BACG"/>
    <property type="match status" value="1"/>
</dbReference>
<dbReference type="SUPFAM" id="SSF51735">
    <property type="entry name" value="NAD(P)-binding Rossmann-fold domains"/>
    <property type="match status" value="1"/>
</dbReference>
<keyword evidence="4" id="KW-1185">Reference proteome</keyword>